<proteinExistence type="predicted"/>
<organism evidence="1 2">
    <name type="scientific">Faecalibacterium langellae</name>
    <dbReference type="NCBI Taxonomy" id="3435293"/>
    <lineage>
        <taxon>Bacteria</taxon>
        <taxon>Bacillati</taxon>
        <taxon>Bacillota</taxon>
        <taxon>Clostridia</taxon>
        <taxon>Eubacteriales</taxon>
        <taxon>Oscillospiraceae</taxon>
        <taxon>Faecalibacterium</taxon>
    </lineage>
</organism>
<sequence>MKNTFSKNKACFSFLFIVFSAYVLCYFLSQTVFHGIYLFEWTANHYYLCLWAAPVTFCFLEKYKAALITAIGNWAGILIGQSLGDFIIKVNAARITPDMYVGKVWQLKTHYGVLIWLAVFLLSFIVGIRIEKRTPDGTKNDKNHRMNK</sequence>
<name>A0ACC9D3A6_9FIRM</name>
<keyword evidence="2" id="KW-1185">Reference proteome</keyword>
<comment type="caution">
    <text evidence="1">The sequence shown here is derived from an EMBL/GenBank/DDBJ whole genome shotgun (WGS) entry which is preliminary data.</text>
</comment>
<dbReference type="Proteomes" id="UP000220959">
    <property type="component" value="Unassembled WGS sequence"/>
</dbReference>
<reference evidence="1 2" key="1">
    <citation type="journal article" date="2017" name="Front. Microbiol.">
        <title>New Insights into the Diversity of the Genus Faecalibacterium.</title>
        <authorList>
            <person name="Benevides L."/>
            <person name="Burman S."/>
            <person name="Martin R."/>
            <person name="Robert V."/>
            <person name="Thomas M."/>
            <person name="Miquel S."/>
            <person name="Chain F."/>
            <person name="Sokol H."/>
            <person name="Bermudez-Humaran L.G."/>
            <person name="Morrison M."/>
            <person name="Langella P."/>
            <person name="Azevedo V.A."/>
            <person name="Chatel J.M."/>
            <person name="Soares S."/>
        </authorList>
    </citation>
    <scope>NUCLEOTIDE SEQUENCE [LARGE SCALE GENOMIC DNA]</scope>
    <source>
        <strain evidence="2">CNCM I-4541</strain>
    </source>
</reference>
<dbReference type="EMBL" id="NMTR01000004">
    <property type="protein sequence ID" value="PDX62312.1"/>
    <property type="molecule type" value="Genomic_DNA"/>
</dbReference>
<protein>
    <submittedName>
        <fullName evidence="1">Uncharacterized protein</fullName>
    </submittedName>
</protein>
<gene>
    <name evidence="1" type="ORF">CGS49_01875</name>
</gene>
<evidence type="ECO:0000313" key="1">
    <source>
        <dbReference type="EMBL" id="PDX62312.1"/>
    </source>
</evidence>
<accession>A0ACC9D3A6</accession>
<evidence type="ECO:0000313" key="2">
    <source>
        <dbReference type="Proteomes" id="UP000220959"/>
    </source>
</evidence>